<dbReference type="SUPFAM" id="SSF48498">
    <property type="entry name" value="Tetracyclin repressor-like, C-terminal domain"/>
    <property type="match status" value="1"/>
</dbReference>
<dbReference type="FunFam" id="1.10.10.60:FF:000141">
    <property type="entry name" value="TetR family transcriptional regulator"/>
    <property type="match status" value="1"/>
</dbReference>
<evidence type="ECO:0000259" key="5">
    <source>
        <dbReference type="PROSITE" id="PS50977"/>
    </source>
</evidence>
<dbReference type="KEGG" id="smam:Mal15_63510"/>
<keyword evidence="2 4" id="KW-0238">DNA-binding</keyword>
<evidence type="ECO:0000313" key="7">
    <source>
        <dbReference type="Proteomes" id="UP000321353"/>
    </source>
</evidence>
<dbReference type="InterPro" id="IPR039536">
    <property type="entry name" value="TetR_C_Proteobacteria"/>
</dbReference>
<keyword evidence="7" id="KW-1185">Reference proteome</keyword>
<protein>
    <submittedName>
        <fullName evidence="6">HTH-type transcriptional regulator RutR</fullName>
    </submittedName>
</protein>
<dbReference type="PRINTS" id="PR00455">
    <property type="entry name" value="HTHTETR"/>
</dbReference>
<evidence type="ECO:0000256" key="4">
    <source>
        <dbReference type="PROSITE-ProRule" id="PRU00335"/>
    </source>
</evidence>
<feature type="domain" description="HTH tetR-type" evidence="5">
    <location>
        <begin position="5"/>
        <end position="65"/>
    </location>
</feature>
<dbReference type="AlphaFoldDB" id="A0A5B9MQX0"/>
<dbReference type="EMBL" id="CP036264">
    <property type="protein sequence ID" value="QEG02265.1"/>
    <property type="molecule type" value="Genomic_DNA"/>
</dbReference>
<dbReference type="GO" id="GO:0000976">
    <property type="term" value="F:transcription cis-regulatory region binding"/>
    <property type="evidence" value="ECO:0007669"/>
    <property type="project" value="TreeGrafter"/>
</dbReference>
<dbReference type="InterPro" id="IPR050109">
    <property type="entry name" value="HTH-type_TetR-like_transc_reg"/>
</dbReference>
<dbReference type="Proteomes" id="UP000321353">
    <property type="component" value="Chromosome"/>
</dbReference>
<dbReference type="InterPro" id="IPR001647">
    <property type="entry name" value="HTH_TetR"/>
</dbReference>
<dbReference type="Gene3D" id="1.10.10.60">
    <property type="entry name" value="Homeodomain-like"/>
    <property type="match status" value="1"/>
</dbReference>
<evidence type="ECO:0000256" key="3">
    <source>
        <dbReference type="ARBA" id="ARBA00023163"/>
    </source>
</evidence>
<dbReference type="PROSITE" id="PS50977">
    <property type="entry name" value="HTH_TETR_2"/>
    <property type="match status" value="1"/>
</dbReference>
<dbReference type="GO" id="GO:0003700">
    <property type="term" value="F:DNA-binding transcription factor activity"/>
    <property type="evidence" value="ECO:0007669"/>
    <property type="project" value="TreeGrafter"/>
</dbReference>
<dbReference type="InterPro" id="IPR036271">
    <property type="entry name" value="Tet_transcr_reg_TetR-rel_C_sf"/>
</dbReference>
<accession>A0A5B9MQX0</accession>
<keyword evidence="1" id="KW-0805">Transcription regulation</keyword>
<dbReference type="InterPro" id="IPR023772">
    <property type="entry name" value="DNA-bd_HTH_TetR-type_CS"/>
</dbReference>
<name>A0A5B9MQX0_9BACT</name>
<gene>
    <name evidence="6" type="primary">rutR</name>
    <name evidence="6" type="ORF">Mal15_63510</name>
</gene>
<dbReference type="Pfam" id="PF00440">
    <property type="entry name" value="TetR_N"/>
    <property type="match status" value="1"/>
</dbReference>
<sequence length="198" mass="22596">MKHTDRKRADILAAAVAEFRKYGYDNTTMDQIADAAGASKRTVYNHFGSKEGMFEAIVREMMDRSDVLTGGEYDAEQPLPRQLKRIANEIIDTLKDESYRDLARVVLSRLMMVPEYSALISEQTQHINTMLADWMRAAHRDGRLRVPRPELAADQFVGMLMAYAFWPALFGVEKSSTTIKQSIFVNKTVTMFLKGYEN</sequence>
<dbReference type="SUPFAM" id="SSF46689">
    <property type="entry name" value="Homeodomain-like"/>
    <property type="match status" value="1"/>
</dbReference>
<dbReference type="PANTHER" id="PTHR30055:SF146">
    <property type="entry name" value="HTH-TYPE TRANSCRIPTIONAL DUAL REGULATOR CECR"/>
    <property type="match status" value="1"/>
</dbReference>
<keyword evidence="3" id="KW-0804">Transcription</keyword>
<evidence type="ECO:0000256" key="1">
    <source>
        <dbReference type="ARBA" id="ARBA00023015"/>
    </source>
</evidence>
<dbReference type="RefSeq" id="WP_167547152.1">
    <property type="nucleotide sequence ID" value="NZ_CP036264.1"/>
</dbReference>
<proteinExistence type="predicted"/>
<organism evidence="6 7">
    <name type="scientific">Stieleria maiorica</name>
    <dbReference type="NCBI Taxonomy" id="2795974"/>
    <lineage>
        <taxon>Bacteria</taxon>
        <taxon>Pseudomonadati</taxon>
        <taxon>Planctomycetota</taxon>
        <taxon>Planctomycetia</taxon>
        <taxon>Pirellulales</taxon>
        <taxon>Pirellulaceae</taxon>
        <taxon>Stieleria</taxon>
    </lineage>
</organism>
<dbReference type="Gene3D" id="1.10.357.10">
    <property type="entry name" value="Tetracycline Repressor, domain 2"/>
    <property type="match status" value="1"/>
</dbReference>
<dbReference type="PANTHER" id="PTHR30055">
    <property type="entry name" value="HTH-TYPE TRANSCRIPTIONAL REGULATOR RUTR"/>
    <property type="match status" value="1"/>
</dbReference>
<dbReference type="Pfam" id="PF14246">
    <property type="entry name" value="TetR_C_7"/>
    <property type="match status" value="1"/>
</dbReference>
<dbReference type="InterPro" id="IPR009057">
    <property type="entry name" value="Homeodomain-like_sf"/>
</dbReference>
<feature type="DNA-binding region" description="H-T-H motif" evidence="4">
    <location>
        <begin position="28"/>
        <end position="47"/>
    </location>
</feature>
<evidence type="ECO:0000313" key="6">
    <source>
        <dbReference type="EMBL" id="QEG02265.1"/>
    </source>
</evidence>
<evidence type="ECO:0000256" key="2">
    <source>
        <dbReference type="ARBA" id="ARBA00023125"/>
    </source>
</evidence>
<dbReference type="PROSITE" id="PS01081">
    <property type="entry name" value="HTH_TETR_1"/>
    <property type="match status" value="1"/>
</dbReference>
<reference evidence="6 7" key="1">
    <citation type="submission" date="2019-02" db="EMBL/GenBank/DDBJ databases">
        <title>Planctomycetal bacteria perform biofilm scaping via a novel small molecule.</title>
        <authorList>
            <person name="Jeske O."/>
            <person name="Boedeker C."/>
            <person name="Wiegand S."/>
            <person name="Breitling P."/>
            <person name="Kallscheuer N."/>
            <person name="Jogler M."/>
            <person name="Rohde M."/>
            <person name="Petersen J."/>
            <person name="Medema M.H."/>
            <person name="Surup F."/>
            <person name="Jogler C."/>
        </authorList>
    </citation>
    <scope>NUCLEOTIDE SEQUENCE [LARGE SCALE GENOMIC DNA]</scope>
    <source>
        <strain evidence="6 7">Mal15</strain>
    </source>
</reference>